<reference evidence="1" key="1">
    <citation type="submission" date="2021-01" db="EMBL/GenBank/DDBJ databases">
        <authorList>
            <person name="Kaushik A."/>
        </authorList>
    </citation>
    <scope>NUCLEOTIDE SEQUENCE</scope>
    <source>
        <strain evidence="1">AG2-2IIIB</strain>
    </source>
</reference>
<name>A0A8H3GWW1_9AGAM</name>
<evidence type="ECO:0000313" key="2">
    <source>
        <dbReference type="Proteomes" id="UP000663843"/>
    </source>
</evidence>
<dbReference type="Proteomes" id="UP000663843">
    <property type="component" value="Unassembled WGS sequence"/>
</dbReference>
<sequence length="199" mass="22415">MWPVTRSLVMSTLSTLAQPHVLGIKQRKNTSSTTTLLYFQAKTSSPIMTSADKPKTVLAYIVPQEDLLHTARHSGLDFADSPDGFAWRQMAFATYDQFETLGPVQLHFVGINKVKPGERHGMALVLGFPNQEPEELPSQLLDLGVDVFHSQPRRLTRVGNKGYDWTVPKVDGTGIDDIIMAQQDPHKNNWSWFDRPKRT</sequence>
<gene>
    <name evidence="1" type="ORF">RDB_LOCUS105597</name>
</gene>
<protein>
    <submittedName>
        <fullName evidence="1">Uncharacterized protein</fullName>
    </submittedName>
</protein>
<evidence type="ECO:0000313" key="1">
    <source>
        <dbReference type="EMBL" id="CAE6470388.1"/>
    </source>
</evidence>
<comment type="caution">
    <text evidence="1">The sequence shown here is derived from an EMBL/GenBank/DDBJ whole genome shotgun (WGS) entry which is preliminary data.</text>
</comment>
<organism evidence="1 2">
    <name type="scientific">Rhizoctonia solani</name>
    <dbReference type="NCBI Taxonomy" id="456999"/>
    <lineage>
        <taxon>Eukaryota</taxon>
        <taxon>Fungi</taxon>
        <taxon>Dikarya</taxon>
        <taxon>Basidiomycota</taxon>
        <taxon>Agaricomycotina</taxon>
        <taxon>Agaricomycetes</taxon>
        <taxon>Cantharellales</taxon>
        <taxon>Ceratobasidiaceae</taxon>
        <taxon>Rhizoctonia</taxon>
    </lineage>
</organism>
<proteinExistence type="predicted"/>
<accession>A0A8H3GWW1</accession>
<dbReference type="AlphaFoldDB" id="A0A8H3GWW1"/>
<dbReference type="EMBL" id="CAJMWT010003386">
    <property type="protein sequence ID" value="CAE6470388.1"/>
    <property type="molecule type" value="Genomic_DNA"/>
</dbReference>